<dbReference type="Proteomes" id="UP000718012">
    <property type="component" value="Unassembled WGS sequence"/>
</dbReference>
<dbReference type="EMBL" id="DYXD01000179">
    <property type="protein sequence ID" value="HJF08126.1"/>
    <property type="molecule type" value="Genomic_DNA"/>
</dbReference>
<evidence type="ECO:0000256" key="2">
    <source>
        <dbReference type="ARBA" id="ARBA00007118"/>
    </source>
</evidence>
<name>A0A412GWD9_9BACT</name>
<evidence type="ECO:0000256" key="1">
    <source>
        <dbReference type="ARBA" id="ARBA00001917"/>
    </source>
</evidence>
<evidence type="ECO:0000313" key="9">
    <source>
        <dbReference type="Proteomes" id="UP000285864"/>
    </source>
</evidence>
<protein>
    <submittedName>
        <fullName evidence="8">Diguanylate cyclase</fullName>
    </submittedName>
    <submittedName>
        <fullName evidence="7">Nitroreductase</fullName>
    </submittedName>
</protein>
<reference evidence="7" key="2">
    <citation type="journal article" date="2021" name="PeerJ">
        <title>Extensive microbial diversity within the chicken gut microbiome revealed by metagenomics and culture.</title>
        <authorList>
            <person name="Gilroy R."/>
            <person name="Ravi A."/>
            <person name="Getino M."/>
            <person name="Pursley I."/>
            <person name="Horton D.L."/>
            <person name="Alikhan N.F."/>
            <person name="Baker D."/>
            <person name="Gharbi K."/>
            <person name="Hall N."/>
            <person name="Watson M."/>
            <person name="Adriaenssens E.M."/>
            <person name="Foster-Nyarko E."/>
            <person name="Jarju S."/>
            <person name="Secka A."/>
            <person name="Antonio M."/>
            <person name="Oren A."/>
            <person name="Chaudhuri R.R."/>
            <person name="La Ragione R."/>
            <person name="Hildebrand F."/>
            <person name="Pallen M.J."/>
        </authorList>
    </citation>
    <scope>NUCLEOTIDE SEQUENCE</scope>
    <source>
        <strain evidence="7">CHK165-8395</strain>
    </source>
</reference>
<comment type="similarity">
    <text evidence="2">Belongs to the nitroreductase family.</text>
</comment>
<comment type="caution">
    <text evidence="8">The sequence shown here is derived from an EMBL/GenBank/DDBJ whole genome shotgun (WGS) entry which is preliminary data.</text>
</comment>
<dbReference type="InterPro" id="IPR000415">
    <property type="entry name" value="Nitroreductase-like"/>
</dbReference>
<keyword evidence="5" id="KW-0560">Oxidoreductase</keyword>
<keyword evidence="4" id="KW-0288">FMN</keyword>
<dbReference type="PANTHER" id="PTHR43673:SF2">
    <property type="entry name" value="NITROREDUCTASE"/>
    <property type="match status" value="1"/>
</dbReference>
<evidence type="ECO:0000256" key="4">
    <source>
        <dbReference type="ARBA" id="ARBA00022643"/>
    </source>
</evidence>
<evidence type="ECO:0000256" key="5">
    <source>
        <dbReference type="ARBA" id="ARBA00023002"/>
    </source>
</evidence>
<gene>
    <name evidence="8" type="ORF">DWY20_02580</name>
    <name evidence="7" type="ORF">K8U81_08050</name>
</gene>
<dbReference type="CDD" id="cd02136">
    <property type="entry name" value="PnbA_NfnB-like"/>
    <property type="match status" value="1"/>
</dbReference>
<dbReference type="AlphaFoldDB" id="A0A412GWD9"/>
<reference evidence="7" key="3">
    <citation type="submission" date="2021-09" db="EMBL/GenBank/DDBJ databases">
        <authorList>
            <person name="Gilroy R."/>
        </authorList>
    </citation>
    <scope>NUCLEOTIDE SEQUENCE</scope>
    <source>
        <strain evidence="7">CHK165-8395</strain>
    </source>
</reference>
<feature type="domain" description="Nitroreductase" evidence="6">
    <location>
        <begin position="9"/>
        <end position="154"/>
    </location>
</feature>
<proteinExistence type="inferred from homology"/>
<dbReference type="PANTHER" id="PTHR43673">
    <property type="entry name" value="NAD(P)H NITROREDUCTASE YDGI-RELATED"/>
    <property type="match status" value="1"/>
</dbReference>
<dbReference type="Gene3D" id="3.40.109.10">
    <property type="entry name" value="NADH Oxidase"/>
    <property type="match status" value="1"/>
</dbReference>
<organism evidence="8 9">
    <name type="scientific">Phocaeicola coprocola</name>
    <dbReference type="NCBI Taxonomy" id="310298"/>
    <lineage>
        <taxon>Bacteria</taxon>
        <taxon>Pseudomonadati</taxon>
        <taxon>Bacteroidota</taxon>
        <taxon>Bacteroidia</taxon>
        <taxon>Bacteroidales</taxon>
        <taxon>Bacteroidaceae</taxon>
        <taxon>Phocaeicola</taxon>
    </lineage>
</organism>
<keyword evidence="9" id="KW-1185">Reference proteome</keyword>
<dbReference type="EMBL" id="QRUU01000007">
    <property type="protein sequence ID" value="RGR99199.1"/>
    <property type="molecule type" value="Genomic_DNA"/>
</dbReference>
<evidence type="ECO:0000256" key="3">
    <source>
        <dbReference type="ARBA" id="ARBA00022630"/>
    </source>
</evidence>
<evidence type="ECO:0000313" key="8">
    <source>
        <dbReference type="EMBL" id="RGR99199.1"/>
    </source>
</evidence>
<reference evidence="8 9" key="1">
    <citation type="submission" date="2018-08" db="EMBL/GenBank/DDBJ databases">
        <title>A genome reference for cultivated species of the human gut microbiota.</title>
        <authorList>
            <person name="Zou Y."/>
            <person name="Xue W."/>
            <person name="Luo G."/>
        </authorList>
    </citation>
    <scope>NUCLEOTIDE SEQUENCE [LARGE SCALE GENOMIC DNA]</scope>
    <source>
        <strain evidence="8 9">AF24-2</strain>
    </source>
</reference>
<keyword evidence="3" id="KW-0285">Flavoprotein</keyword>
<dbReference type="InterPro" id="IPR029479">
    <property type="entry name" value="Nitroreductase"/>
</dbReference>
<dbReference type="RefSeq" id="WP_118483129.1">
    <property type="nucleotide sequence ID" value="NZ_CALUHW010000053.1"/>
</dbReference>
<dbReference type="SUPFAM" id="SSF55469">
    <property type="entry name" value="FMN-dependent nitroreductase-like"/>
    <property type="match status" value="1"/>
</dbReference>
<dbReference type="Pfam" id="PF00881">
    <property type="entry name" value="Nitroreductase"/>
    <property type="match status" value="1"/>
</dbReference>
<sequence length="174" mass="19462">METDFLQIIKTRRSCRKYKKEQITDEELKAVLEAGTYAPTSRGMQSPYIVAVQNEELRKQLASMNAHVMGVTSNPYYDAPTYVLVLVPADANNPIQDGSCVLENMMLAAHAIGLGSCWIHREREMFSTPEGKELMKSWGLPEGLVGIGALALGYPAEEPAQPKPRKQDYYRVIK</sequence>
<comment type="cofactor">
    <cofactor evidence="1">
        <name>FMN</name>
        <dbReference type="ChEBI" id="CHEBI:58210"/>
    </cofactor>
</comment>
<dbReference type="GO" id="GO:0016491">
    <property type="term" value="F:oxidoreductase activity"/>
    <property type="evidence" value="ECO:0007669"/>
    <property type="project" value="UniProtKB-KW"/>
</dbReference>
<dbReference type="Proteomes" id="UP000285864">
    <property type="component" value="Unassembled WGS sequence"/>
</dbReference>
<evidence type="ECO:0000313" key="7">
    <source>
        <dbReference type="EMBL" id="HJF08126.1"/>
    </source>
</evidence>
<evidence type="ECO:0000259" key="6">
    <source>
        <dbReference type="Pfam" id="PF00881"/>
    </source>
</evidence>
<accession>A0A412GWD9</accession>